<reference evidence="4 5" key="1">
    <citation type="submission" date="2019-05" db="EMBL/GenBank/DDBJ databases">
        <authorList>
            <consortium name="Pathogen Informatics"/>
        </authorList>
    </citation>
    <scope>NUCLEOTIDE SEQUENCE [LARGE SCALE GENOMIC DNA]</scope>
    <source>
        <strain evidence="4 5">NCTC5386</strain>
    </source>
</reference>
<organism evidence="4 5">
    <name type="scientific">Streptococcus pseudoporcinus</name>
    <dbReference type="NCBI Taxonomy" id="361101"/>
    <lineage>
        <taxon>Bacteria</taxon>
        <taxon>Bacillati</taxon>
        <taxon>Bacillota</taxon>
        <taxon>Bacilli</taxon>
        <taxon>Lactobacillales</taxon>
        <taxon>Streptococcaceae</taxon>
        <taxon>Streptococcus</taxon>
    </lineage>
</organism>
<evidence type="ECO:0000313" key="4">
    <source>
        <dbReference type="EMBL" id="VTS15004.1"/>
    </source>
</evidence>
<dbReference type="PANTHER" id="PTHR43479:SF7">
    <property type="entry name" value="TETR-FAMILY TRANSCRIPTIONAL REGULATOR"/>
    <property type="match status" value="1"/>
</dbReference>
<accession>A0A4U9XNL0</accession>
<name>A0A4U9XNL0_9STRE</name>
<evidence type="ECO:0000256" key="1">
    <source>
        <dbReference type="ARBA" id="ARBA00023125"/>
    </source>
</evidence>
<dbReference type="GO" id="GO:0003677">
    <property type="term" value="F:DNA binding"/>
    <property type="evidence" value="ECO:0007669"/>
    <property type="project" value="UniProtKB-UniRule"/>
</dbReference>
<dbReference type="InterPro" id="IPR009057">
    <property type="entry name" value="Homeodomain-like_sf"/>
</dbReference>
<dbReference type="InterPro" id="IPR039532">
    <property type="entry name" value="TetR_C_Firmicutes"/>
</dbReference>
<dbReference type="RefSeq" id="WP_143920781.1">
    <property type="nucleotide sequence ID" value="NZ_CABEHT010000001.1"/>
</dbReference>
<gene>
    <name evidence="4" type="ORF">NCTC5386_01312</name>
</gene>
<dbReference type="Pfam" id="PF00440">
    <property type="entry name" value="TetR_N"/>
    <property type="match status" value="1"/>
</dbReference>
<dbReference type="AlphaFoldDB" id="A0A4U9XNL0"/>
<dbReference type="Gene3D" id="1.10.357.10">
    <property type="entry name" value="Tetracycline Repressor, domain 2"/>
    <property type="match status" value="1"/>
</dbReference>
<dbReference type="PANTHER" id="PTHR43479">
    <property type="entry name" value="ACREF/ENVCD OPERON REPRESSOR-RELATED"/>
    <property type="match status" value="1"/>
</dbReference>
<dbReference type="Proteomes" id="UP000394068">
    <property type="component" value="Unassembled WGS sequence"/>
</dbReference>
<dbReference type="SUPFAM" id="SSF46689">
    <property type="entry name" value="Homeodomain-like"/>
    <property type="match status" value="1"/>
</dbReference>
<dbReference type="Pfam" id="PF14278">
    <property type="entry name" value="TetR_C_8"/>
    <property type="match status" value="1"/>
</dbReference>
<proteinExistence type="predicted"/>
<evidence type="ECO:0000256" key="2">
    <source>
        <dbReference type="PROSITE-ProRule" id="PRU00335"/>
    </source>
</evidence>
<feature type="DNA-binding region" description="H-T-H motif" evidence="2">
    <location>
        <begin position="29"/>
        <end position="48"/>
    </location>
</feature>
<sequence length="179" mass="20768">MRKRQTDTLNYLREALIALLADKDFETISVADLTKKAGLNRGTFYLHFRDKYDMINYFKEEHFDRLFQVLDAPEIATNTRELLVQTLTVLANQFDFIAAIAQSQSLHVKETLKDFIYKVLLTLEDYQKIIRQQYGGIPFEYALEVYLASIESIISYWIKTGGQQSPEELTDIILKTVGI</sequence>
<dbReference type="PROSITE" id="PS50977">
    <property type="entry name" value="HTH_TETR_2"/>
    <property type="match status" value="1"/>
</dbReference>
<dbReference type="InterPro" id="IPR001647">
    <property type="entry name" value="HTH_TetR"/>
</dbReference>
<keyword evidence="1 2" id="KW-0238">DNA-binding</keyword>
<evidence type="ECO:0000313" key="5">
    <source>
        <dbReference type="Proteomes" id="UP000394068"/>
    </source>
</evidence>
<feature type="domain" description="HTH tetR-type" evidence="3">
    <location>
        <begin position="6"/>
        <end position="66"/>
    </location>
</feature>
<protein>
    <submittedName>
        <fullName evidence="4">TetR family transcriptional regulator</fullName>
    </submittedName>
</protein>
<dbReference type="InterPro" id="IPR050624">
    <property type="entry name" value="HTH-type_Tx_Regulator"/>
</dbReference>
<dbReference type="EMBL" id="CABEHT010000001">
    <property type="protein sequence ID" value="VTS15004.1"/>
    <property type="molecule type" value="Genomic_DNA"/>
</dbReference>
<evidence type="ECO:0000259" key="3">
    <source>
        <dbReference type="PROSITE" id="PS50977"/>
    </source>
</evidence>